<reference evidence="7 8" key="1">
    <citation type="submission" date="2018-07" db="EMBL/GenBank/DDBJ databases">
        <title>Comparative genomes isolates from brazilian mangrove.</title>
        <authorList>
            <person name="De Araujo J.E."/>
            <person name="Taketani R.G."/>
            <person name="Silva M.C.P."/>
            <person name="Lourenco M.V."/>
            <person name="Oliveira V.M."/>
            <person name="Andreote F.D."/>
        </authorList>
    </citation>
    <scope>NUCLEOTIDE SEQUENCE [LARGE SCALE GENOMIC DNA]</scope>
    <source>
        <strain evidence="7 8">HEX PRIS-MGV</strain>
    </source>
</reference>
<keyword evidence="2 5" id="KW-0812">Transmembrane</keyword>
<feature type="domain" description="TM7S3/TM198-like" evidence="6">
    <location>
        <begin position="43"/>
        <end position="173"/>
    </location>
</feature>
<feature type="transmembrane region" description="Helical" evidence="5">
    <location>
        <begin position="60"/>
        <end position="79"/>
    </location>
</feature>
<evidence type="ECO:0000256" key="2">
    <source>
        <dbReference type="ARBA" id="ARBA00022692"/>
    </source>
</evidence>
<dbReference type="OrthoDB" id="291366at2"/>
<keyword evidence="4 5" id="KW-0472">Membrane</keyword>
<sequence>MQQFDLGPRITNPFPKRLALPYTPERAKREASFAAEKPSMAIFNAILGAILLFFGRKLYWLFVGIAGFLVGLQLAEVFLADQTAIIRLIVAVGAGLLGAILAVIAQRVAFALGGFYAGGYLALSFGPSLIPNTEPMLWLIIGGILGAVVAALVMDWAIIALSCLVGAGAIVAAFVAAPMIEVVVFLVLFAIGFAFQARELQPVASDPPPQ</sequence>
<dbReference type="Pfam" id="PF13886">
    <property type="entry name" value="TM7S3_TM198"/>
    <property type="match status" value="1"/>
</dbReference>
<feature type="transmembrane region" description="Helical" evidence="5">
    <location>
        <begin position="165"/>
        <end position="195"/>
    </location>
</feature>
<keyword evidence="3 5" id="KW-1133">Transmembrane helix</keyword>
<feature type="transmembrane region" description="Helical" evidence="5">
    <location>
        <begin position="86"/>
        <end position="104"/>
    </location>
</feature>
<evidence type="ECO:0000256" key="4">
    <source>
        <dbReference type="ARBA" id="ARBA00023136"/>
    </source>
</evidence>
<dbReference type="InterPro" id="IPR025256">
    <property type="entry name" value="TM7S3/TM198-like_dom"/>
</dbReference>
<evidence type="ECO:0000259" key="6">
    <source>
        <dbReference type="Pfam" id="PF13886"/>
    </source>
</evidence>
<evidence type="ECO:0000313" key="8">
    <source>
        <dbReference type="Proteomes" id="UP000253562"/>
    </source>
</evidence>
<evidence type="ECO:0000256" key="1">
    <source>
        <dbReference type="ARBA" id="ARBA00004141"/>
    </source>
</evidence>
<feature type="transmembrane region" description="Helical" evidence="5">
    <location>
        <begin position="110"/>
        <end position="130"/>
    </location>
</feature>
<evidence type="ECO:0000313" key="7">
    <source>
        <dbReference type="EMBL" id="RCS44727.1"/>
    </source>
</evidence>
<evidence type="ECO:0000256" key="5">
    <source>
        <dbReference type="SAM" id="Phobius"/>
    </source>
</evidence>
<organism evidence="7 8">
    <name type="scientific">Bremerella cremea</name>
    <dbReference type="NCBI Taxonomy" id="1031537"/>
    <lineage>
        <taxon>Bacteria</taxon>
        <taxon>Pseudomonadati</taxon>
        <taxon>Planctomycetota</taxon>
        <taxon>Planctomycetia</taxon>
        <taxon>Pirellulales</taxon>
        <taxon>Pirellulaceae</taxon>
        <taxon>Bremerella</taxon>
    </lineage>
</organism>
<accession>A0A368KRY1</accession>
<name>A0A368KRY1_9BACT</name>
<dbReference type="GO" id="GO:0016020">
    <property type="term" value="C:membrane"/>
    <property type="evidence" value="ECO:0007669"/>
    <property type="project" value="UniProtKB-SubCell"/>
</dbReference>
<comment type="caution">
    <text evidence="7">The sequence shown here is derived from an EMBL/GenBank/DDBJ whole genome shotgun (WGS) entry which is preliminary data.</text>
</comment>
<dbReference type="EMBL" id="QPEX01000034">
    <property type="protein sequence ID" value="RCS44727.1"/>
    <property type="molecule type" value="Genomic_DNA"/>
</dbReference>
<feature type="transmembrane region" description="Helical" evidence="5">
    <location>
        <begin position="137"/>
        <end position="159"/>
    </location>
</feature>
<dbReference type="Proteomes" id="UP000253562">
    <property type="component" value="Unassembled WGS sequence"/>
</dbReference>
<gene>
    <name evidence="7" type="ORF">DTL42_17570</name>
</gene>
<proteinExistence type="predicted"/>
<comment type="subcellular location">
    <subcellularLocation>
        <location evidence="1">Membrane</location>
        <topology evidence="1">Multi-pass membrane protein</topology>
    </subcellularLocation>
</comment>
<protein>
    <submittedName>
        <fullName evidence="7">TMEM198/TM7SF3 family protein</fullName>
    </submittedName>
</protein>
<dbReference type="RefSeq" id="WP_114370360.1">
    <property type="nucleotide sequence ID" value="NZ_QPEX01000034.1"/>
</dbReference>
<dbReference type="AlphaFoldDB" id="A0A368KRY1"/>
<evidence type="ECO:0000256" key="3">
    <source>
        <dbReference type="ARBA" id="ARBA00022989"/>
    </source>
</evidence>